<dbReference type="InterPro" id="IPR052916">
    <property type="entry name" value="Type-I_RE_MTase_Subunit"/>
</dbReference>
<dbReference type="STRING" id="1121393.SAMN02745216_04250"/>
<dbReference type="GO" id="GO:0008170">
    <property type="term" value="F:N-methyltransferase activity"/>
    <property type="evidence" value="ECO:0007669"/>
    <property type="project" value="InterPro"/>
</dbReference>
<proteinExistence type="inferred from homology"/>
<dbReference type="InterPro" id="IPR029464">
    <property type="entry name" value="HSDR_N"/>
</dbReference>
<dbReference type="NCBIfam" id="NF047738">
    <property type="entry name" value="antiphage_MADS2"/>
    <property type="match status" value="1"/>
</dbReference>
<dbReference type="SUPFAM" id="SSF53335">
    <property type="entry name" value="S-adenosyl-L-methionine-dependent methyltransferases"/>
    <property type="match status" value="1"/>
</dbReference>
<dbReference type="EMBL" id="FQZU01000037">
    <property type="protein sequence ID" value="SHK88839.1"/>
    <property type="molecule type" value="Genomic_DNA"/>
</dbReference>
<gene>
    <name evidence="4" type="ORF">SAMN02745216_04250</name>
</gene>
<reference evidence="5" key="1">
    <citation type="submission" date="2016-11" db="EMBL/GenBank/DDBJ databases">
        <authorList>
            <person name="Varghese N."/>
            <person name="Submissions S."/>
        </authorList>
    </citation>
    <scope>NUCLEOTIDE SEQUENCE [LARGE SCALE GENOMIC DNA]</scope>
    <source>
        <strain evidence="5">DSM 16219</strain>
    </source>
</reference>
<evidence type="ECO:0000256" key="1">
    <source>
        <dbReference type="ARBA" id="ARBA00006594"/>
    </source>
</evidence>
<dbReference type="Proteomes" id="UP000183994">
    <property type="component" value="Unassembled WGS sequence"/>
</dbReference>
<dbReference type="PANTHER" id="PTHR42998:SF1">
    <property type="entry name" value="TYPE I RESTRICTION ENZYME HINDI METHYLASE SUBUNIT"/>
    <property type="match status" value="1"/>
</dbReference>
<evidence type="ECO:0000313" key="5">
    <source>
        <dbReference type="Proteomes" id="UP000183994"/>
    </source>
</evidence>
<evidence type="ECO:0000259" key="2">
    <source>
        <dbReference type="Pfam" id="PF02384"/>
    </source>
</evidence>
<keyword evidence="5" id="KW-1185">Reference proteome</keyword>
<dbReference type="PRINTS" id="PR00507">
    <property type="entry name" value="N12N6MTFRASE"/>
</dbReference>
<dbReference type="Pfam" id="PF02384">
    <property type="entry name" value="N6_Mtase"/>
    <property type="match status" value="1"/>
</dbReference>
<dbReference type="PANTHER" id="PTHR42998">
    <property type="entry name" value="TYPE I RESTRICTION ENZYME HINDVIIP M PROTEIN-RELATED"/>
    <property type="match status" value="1"/>
</dbReference>
<dbReference type="RefSeq" id="WP_073478270.1">
    <property type="nucleotide sequence ID" value="NZ_FQZU01000037.1"/>
</dbReference>
<name>A0A1M6W583_9BACT</name>
<organism evidence="4 5">
    <name type="scientific">Desulfatibacillum alkenivorans DSM 16219</name>
    <dbReference type="NCBI Taxonomy" id="1121393"/>
    <lineage>
        <taxon>Bacteria</taxon>
        <taxon>Pseudomonadati</taxon>
        <taxon>Thermodesulfobacteriota</taxon>
        <taxon>Desulfobacteria</taxon>
        <taxon>Desulfobacterales</taxon>
        <taxon>Desulfatibacillaceae</taxon>
        <taxon>Desulfatibacillum</taxon>
    </lineage>
</organism>
<feature type="domain" description="Type I restriction enzyme R protein N-terminal" evidence="3">
    <location>
        <begin position="32"/>
        <end position="148"/>
    </location>
</feature>
<feature type="domain" description="DNA methylase adenine-specific" evidence="2">
    <location>
        <begin position="313"/>
        <end position="593"/>
    </location>
</feature>
<evidence type="ECO:0000313" key="4">
    <source>
        <dbReference type="EMBL" id="SHK88839.1"/>
    </source>
</evidence>
<protein>
    <submittedName>
        <fullName evidence="4">Type I restriction enzyme M protein</fullName>
    </submittedName>
</protein>
<evidence type="ECO:0000259" key="3">
    <source>
        <dbReference type="Pfam" id="PF13588"/>
    </source>
</evidence>
<dbReference type="InterPro" id="IPR003356">
    <property type="entry name" value="DNA_methylase_A-5"/>
</dbReference>
<accession>A0A1M6W583</accession>
<dbReference type="GO" id="GO:0003677">
    <property type="term" value="F:DNA binding"/>
    <property type="evidence" value="ECO:0007669"/>
    <property type="project" value="InterPro"/>
</dbReference>
<dbReference type="OrthoDB" id="9784823at2"/>
<dbReference type="Pfam" id="PF13588">
    <property type="entry name" value="HSDR_N_2"/>
    <property type="match status" value="1"/>
</dbReference>
<sequence length="667" mass="76587">MAKKSDDKKEKTIGAGYLPDYITGKKIKETKKELVRQRIVRALIHEYGISPEDMERDFPVKGRKKADVAIFHHEGPHDLENLSRLVICRPEPKVGRNAVRIRDFDQAEADLEDLEELMREIESCQYGLWTNGLEFFFLEKDQTSRFEVLCNPIGDWPMAEESMGTKDVLSDARTRVADNEMLKITFRRCHNFIHGNEGMPKDAAFWQFLYLIFCKMHDENLRTTQRQAWKPRFWAGPKEQFDDAGRKQIRARVEALFSEVKDRYSNIFRGNEDISLSDRALAFIVSELSKYDFTRTDVDAKGVAYQEIVGTNLRGDRGQYFTPRGVVQLMVQMLDPREDQTVLDPACGTGGFLVATLGHIMEKFRKQKKLERGLEDTSEFLDLHERLRDYASAMVFGADFDPFLIRASQMNMVMAGDGRGHLYHINSLEFPGGYLPNLEEAKSDIPLGSMDIVMTNPPFGSDIPITDKNILQHYELAHNWEPDGEGGFRNTGVLKNSVAPEILFVERCLKWIKPGTGRMGIVLPDGILGNPAAQYIRWWIMREAQVLASVDLPVEAFIAEANVNILTSLLFLRRKSEKEKQVEALNGQEEYPVFMAVADKVGFDRRGNKLYKRTPDGEEIMEPVEKTERLRIGGRIVERRLVRNEKIADNDLPIIAQRYHEFLKEHD</sequence>
<comment type="similarity">
    <text evidence="1">Belongs to the N(4)/N(6)-methyltransferase family.</text>
</comment>
<dbReference type="Gene3D" id="3.40.50.150">
    <property type="entry name" value="Vaccinia Virus protein VP39"/>
    <property type="match status" value="1"/>
</dbReference>
<dbReference type="InterPro" id="IPR029063">
    <property type="entry name" value="SAM-dependent_MTases_sf"/>
</dbReference>
<dbReference type="AlphaFoldDB" id="A0A1M6W583"/>